<dbReference type="GeneID" id="95584841"/>
<accession>A0ABZ0D3E7</accession>
<proteinExistence type="predicted"/>
<evidence type="ECO:0000313" key="2">
    <source>
        <dbReference type="Proteomes" id="UP001304534"/>
    </source>
</evidence>
<reference evidence="1 2" key="1">
    <citation type="submission" date="2022-08" db="EMBL/GenBank/DDBJ databases">
        <title>Whole genome sequencing-based tracing of a 2022 introduction and outbreak of Xanthomonas hortorum pv. pelargonii.</title>
        <authorList>
            <person name="Iruegas-Bocardo F."/>
            <person name="Weisberg A.K."/>
            <person name="Riutta E.R."/>
            <person name="Kilday K."/>
            <person name="Bonkowski J.C."/>
            <person name="Creswell T."/>
            <person name="Daughtrey M.L."/>
            <person name="Rane K."/>
            <person name="Grunwald N.J."/>
            <person name="Chang J.H."/>
            <person name="Putnam M.L."/>
        </authorList>
    </citation>
    <scope>NUCLEOTIDE SEQUENCE [LARGE SCALE GENOMIC DNA]</scope>
    <source>
        <strain evidence="1 2">22-325</strain>
    </source>
</reference>
<evidence type="ECO:0000313" key="1">
    <source>
        <dbReference type="EMBL" id="WOB24749.1"/>
    </source>
</evidence>
<gene>
    <name evidence="1" type="ORF">NYR99_13165</name>
</gene>
<sequence length="260" mass="29258">MPITTFTFEVLQLGPDPGPISFNCACDDDYPRTTLAEMRKRLLRRLGFSAQANNPPPGMADLLDDFIRDAQEMLFRRYSVFQRERFYTWDLIAGTRFYDLDANADACTKRLDPRMVSWAGLSQGDGNWRPLACGIDPSMYTSRGPGIPSHYEIRQCIELWPAPSDSTWKLRIKGQFGLMPLEQPTDTTTVEPEAIFLLALANAKAHYGQPDAGNYATQLQSYIKDLIRGSHHTRRYLPGSADARNAVRPIPVGGWPEDVA</sequence>
<organism evidence="1 2">
    <name type="scientific">Xanthomonas dyei</name>
    <dbReference type="NCBI Taxonomy" id="743699"/>
    <lineage>
        <taxon>Bacteria</taxon>
        <taxon>Pseudomonadati</taxon>
        <taxon>Pseudomonadota</taxon>
        <taxon>Gammaproteobacteria</taxon>
        <taxon>Lysobacterales</taxon>
        <taxon>Lysobacteraceae</taxon>
        <taxon>Xanthomonas</taxon>
    </lineage>
</organism>
<dbReference type="Pfam" id="PF24175">
    <property type="entry name" value="SU10_adaptor"/>
    <property type="match status" value="1"/>
</dbReference>
<dbReference type="InterPro" id="IPR056209">
    <property type="entry name" value="SU10_adaptor"/>
</dbReference>
<protein>
    <submittedName>
        <fullName evidence="1">Uncharacterized protein</fullName>
    </submittedName>
</protein>
<dbReference type="Proteomes" id="UP001304534">
    <property type="component" value="Chromosome"/>
</dbReference>
<name>A0ABZ0D3E7_9XANT</name>
<dbReference type="EMBL" id="CP103840">
    <property type="protein sequence ID" value="WOB24749.1"/>
    <property type="molecule type" value="Genomic_DNA"/>
</dbReference>
<keyword evidence="2" id="KW-1185">Reference proteome</keyword>
<dbReference type="RefSeq" id="WP_316686245.1">
    <property type="nucleotide sequence ID" value="NZ_CP103837.1"/>
</dbReference>